<keyword evidence="1" id="KW-1133">Transmembrane helix</keyword>
<protein>
    <submittedName>
        <fullName evidence="2">Uncharacterized protein</fullName>
    </submittedName>
</protein>
<dbReference type="Proteomes" id="UP000275078">
    <property type="component" value="Unassembled WGS sequence"/>
</dbReference>
<feature type="transmembrane region" description="Helical" evidence="1">
    <location>
        <begin position="12"/>
        <end position="44"/>
    </location>
</feature>
<accession>A0A3N4IHF2</accession>
<dbReference type="EMBL" id="ML119653">
    <property type="protein sequence ID" value="RPA85583.1"/>
    <property type="molecule type" value="Genomic_DNA"/>
</dbReference>
<evidence type="ECO:0000256" key="1">
    <source>
        <dbReference type="SAM" id="Phobius"/>
    </source>
</evidence>
<evidence type="ECO:0000313" key="2">
    <source>
        <dbReference type="EMBL" id="RPA85583.1"/>
    </source>
</evidence>
<reference evidence="2 3" key="1">
    <citation type="journal article" date="2018" name="Nat. Ecol. Evol.">
        <title>Pezizomycetes genomes reveal the molecular basis of ectomycorrhizal truffle lifestyle.</title>
        <authorList>
            <person name="Murat C."/>
            <person name="Payen T."/>
            <person name="Noel B."/>
            <person name="Kuo A."/>
            <person name="Morin E."/>
            <person name="Chen J."/>
            <person name="Kohler A."/>
            <person name="Krizsan K."/>
            <person name="Balestrini R."/>
            <person name="Da Silva C."/>
            <person name="Montanini B."/>
            <person name="Hainaut M."/>
            <person name="Levati E."/>
            <person name="Barry K.W."/>
            <person name="Belfiori B."/>
            <person name="Cichocki N."/>
            <person name="Clum A."/>
            <person name="Dockter R.B."/>
            <person name="Fauchery L."/>
            <person name="Guy J."/>
            <person name="Iotti M."/>
            <person name="Le Tacon F."/>
            <person name="Lindquist E.A."/>
            <person name="Lipzen A."/>
            <person name="Malagnac F."/>
            <person name="Mello A."/>
            <person name="Molinier V."/>
            <person name="Miyauchi S."/>
            <person name="Poulain J."/>
            <person name="Riccioni C."/>
            <person name="Rubini A."/>
            <person name="Sitrit Y."/>
            <person name="Splivallo R."/>
            <person name="Traeger S."/>
            <person name="Wang M."/>
            <person name="Zifcakova L."/>
            <person name="Wipf D."/>
            <person name="Zambonelli A."/>
            <person name="Paolocci F."/>
            <person name="Nowrousian M."/>
            <person name="Ottonello S."/>
            <person name="Baldrian P."/>
            <person name="Spatafora J.W."/>
            <person name="Henrissat B."/>
            <person name="Nagy L.G."/>
            <person name="Aury J.M."/>
            <person name="Wincker P."/>
            <person name="Grigoriev I.V."/>
            <person name="Bonfante P."/>
            <person name="Martin F.M."/>
        </authorList>
    </citation>
    <scope>NUCLEOTIDE SEQUENCE [LARGE SCALE GENOMIC DNA]</scope>
    <source>
        <strain evidence="2 3">RN42</strain>
    </source>
</reference>
<evidence type="ECO:0000313" key="3">
    <source>
        <dbReference type="Proteomes" id="UP000275078"/>
    </source>
</evidence>
<organism evidence="2 3">
    <name type="scientific">Ascobolus immersus RN42</name>
    <dbReference type="NCBI Taxonomy" id="1160509"/>
    <lineage>
        <taxon>Eukaryota</taxon>
        <taxon>Fungi</taxon>
        <taxon>Dikarya</taxon>
        <taxon>Ascomycota</taxon>
        <taxon>Pezizomycotina</taxon>
        <taxon>Pezizomycetes</taxon>
        <taxon>Pezizales</taxon>
        <taxon>Ascobolaceae</taxon>
        <taxon>Ascobolus</taxon>
    </lineage>
</organism>
<sequence length="93" mass="10733">MDTSFTSSSHGGFASLFFFCFILLLRFGFYRFVCCAFFLIFIGLPRRKGFGFGFGFLHAWAAIRPLHLYLQRWEGCRAERGVGGANWLLLLNY</sequence>
<gene>
    <name evidence="2" type="ORF">BJ508DRAFT_178508</name>
</gene>
<keyword evidence="1" id="KW-0472">Membrane</keyword>
<dbReference type="AlphaFoldDB" id="A0A3N4IHF2"/>
<proteinExistence type="predicted"/>
<name>A0A3N4IHF2_ASCIM</name>
<keyword evidence="1" id="KW-0812">Transmembrane</keyword>
<keyword evidence="3" id="KW-1185">Reference proteome</keyword>